<dbReference type="Pfam" id="PF00176">
    <property type="entry name" value="SNF2-rel_dom"/>
    <property type="match status" value="1"/>
</dbReference>
<keyword evidence="2" id="KW-0378">Hydrolase</keyword>
<evidence type="ECO:0000313" key="6">
    <source>
        <dbReference type="EMBL" id="KIW03203.1"/>
    </source>
</evidence>
<dbReference type="InterPro" id="IPR049730">
    <property type="entry name" value="SNF2/RAD54-like_C"/>
</dbReference>
<dbReference type="PANTHER" id="PTHR45626">
    <property type="entry name" value="TRANSCRIPTION TERMINATION FACTOR 2-RELATED"/>
    <property type="match status" value="1"/>
</dbReference>
<dbReference type="Proteomes" id="UP000053259">
    <property type="component" value="Unassembled WGS sequence"/>
</dbReference>
<dbReference type="CDD" id="cd18793">
    <property type="entry name" value="SF2_C_SNF"/>
    <property type="match status" value="1"/>
</dbReference>
<protein>
    <recommendedName>
        <fullName evidence="5">Helicase C-terminal domain-containing protein</fullName>
    </recommendedName>
</protein>
<dbReference type="GO" id="GO:0005524">
    <property type="term" value="F:ATP binding"/>
    <property type="evidence" value="ECO:0007669"/>
    <property type="project" value="UniProtKB-KW"/>
</dbReference>
<evidence type="ECO:0000256" key="4">
    <source>
        <dbReference type="SAM" id="MobiDB-lite"/>
    </source>
</evidence>
<feature type="region of interest" description="Disordered" evidence="4">
    <location>
        <begin position="1134"/>
        <end position="1187"/>
    </location>
</feature>
<dbReference type="GO" id="GO:0008094">
    <property type="term" value="F:ATP-dependent activity, acting on DNA"/>
    <property type="evidence" value="ECO:0007669"/>
    <property type="project" value="TreeGrafter"/>
</dbReference>
<reference evidence="6 7" key="1">
    <citation type="submission" date="2015-01" db="EMBL/GenBank/DDBJ databases">
        <title>The Genome Sequence of Ochroconis gallopava CBS43764.</title>
        <authorList>
            <consortium name="The Broad Institute Genomics Platform"/>
            <person name="Cuomo C."/>
            <person name="de Hoog S."/>
            <person name="Gorbushina A."/>
            <person name="Stielow B."/>
            <person name="Teixiera M."/>
            <person name="Abouelleil A."/>
            <person name="Chapman S.B."/>
            <person name="Priest M."/>
            <person name="Young S.K."/>
            <person name="Wortman J."/>
            <person name="Nusbaum C."/>
            <person name="Birren B."/>
        </authorList>
    </citation>
    <scope>NUCLEOTIDE SEQUENCE [LARGE SCALE GENOMIC DNA]</scope>
    <source>
        <strain evidence="6 7">CBS 43764</strain>
    </source>
</reference>
<dbReference type="Gene3D" id="3.40.50.300">
    <property type="entry name" value="P-loop containing nucleotide triphosphate hydrolases"/>
    <property type="match status" value="2"/>
</dbReference>
<dbReference type="PANTHER" id="PTHR45626:SF51">
    <property type="entry name" value="SNF2-RELATED DOMAIN-CONTAINING PROTEIN"/>
    <property type="match status" value="1"/>
</dbReference>
<dbReference type="InterPro" id="IPR027417">
    <property type="entry name" value="P-loop_NTPase"/>
</dbReference>
<dbReference type="InParanoid" id="A0A0D2A8W7"/>
<gene>
    <name evidence="6" type="ORF">PV09_05429</name>
</gene>
<dbReference type="InterPro" id="IPR001650">
    <property type="entry name" value="Helicase_C-like"/>
</dbReference>
<dbReference type="AlphaFoldDB" id="A0A0D2A8W7"/>
<sequence>MESSASASVQPSWGVKPNHSSIADYIPLGCLCLFPSGHTSQRGNRVWLEVLTCDSFLPPDLHFVVKLHAARWIKLFRQEYDENICLRVYLLPDDIRLSSVDRQSKTLRADLGHLCSRLDTSIEAWNGSPNPATCKKFDLWATGVNRSLFWLFNSLPSPNPNPYRIPDRYSRSAAENVLSKSGVPCSSGTPSSDSVESIPDLKATLYPYQARTAAAMIERETLPSTNLDPRFEERTCPTGSKYYYNPRALQFRLSPPQYEGSRGGILAESMGVGKTVIIIALILATRYHLPRIPPQYSTSTTTRPRICRLADMVIACAGRSNVPLKSHMHFFRRGLYPHLEAKIDAIPTTYEIPYSTRRSSRTSIVVPPPKRVRLCSTSIVVVPRNLFRQWQAELNKHANLSSGGLRVLFLEKSKDRLPDADEIATYDILLFSKTRFEQEAKDGQDDKGRTTSNVRAGCQCPYIGATRIRDCSCLRPEDIYQSPLKKLHFLRIVIDEGHEFTSSSSNAVRVATTLVQAERRWIVSGTPAKERLFGVDVELAGNLFANDEEQMPEFTPVHSGRFGLALQSRKSYIRQEELNGASKSIGVLLSNFLQVRPWAGNELEPKSEWEDFAFRHETFKGRTHSAFSQCMVSTLNTLVLKTRPEDIERDVLLPPLHASVKMLKPCYYDIITLNLFNFFILANAVTSERTDVDYLFHKNSTASRHSLVRNLRASPFFWTGWTESDVVSAIGHSERYLCKEGTSCSMEDREQLSEGIRFARRVLESPGWKAMSQTHEIALYVENWPDEYREPWSLDGGSDPIMVGASQLHAAQRFVNEKLFDPNPIENLAALGSVERKKAFTVEEDERRTKAKEGTMTKMGVPVSGMREKQFDSRQHASPKKGLSKTVKVSDVQGADDLVETNFKRKRLNAFDDRELPSDSPLAAASVIGTVSSKLSYLLGRVIELHVDEKILIFYDADNAAWYISQVLDLFHVKHLIYARHLNVEQRSKYIVAFDTDDSIRVLLMDITHGAWGLNVNKASRVFFLNPPMSPHTEAQAIKRAHRIGQTKAVYVETLVLEGTIEEAMFKRSKAMTREEHDNAGKEISNDSGVAKIIQSARSIPLPDDARTAKSHMAPLKVPLQVFGRKGRHDIKIKGIDAEEGEDQARPKRKKAKKSGFTSPETERSESMSLSESTALQPSLNLGSIFG</sequence>
<dbReference type="GeneID" id="27313402"/>
<dbReference type="SMART" id="SM00487">
    <property type="entry name" value="DEXDc"/>
    <property type="match status" value="1"/>
</dbReference>
<proteinExistence type="predicted"/>
<feature type="compositionally biased region" description="Polar residues" evidence="4">
    <location>
        <begin position="1167"/>
        <end position="1187"/>
    </location>
</feature>
<dbReference type="GO" id="GO:0005634">
    <property type="term" value="C:nucleus"/>
    <property type="evidence" value="ECO:0007669"/>
    <property type="project" value="TreeGrafter"/>
</dbReference>
<dbReference type="PROSITE" id="PS51194">
    <property type="entry name" value="HELICASE_CTER"/>
    <property type="match status" value="1"/>
</dbReference>
<dbReference type="GO" id="GO:0016787">
    <property type="term" value="F:hydrolase activity"/>
    <property type="evidence" value="ECO:0007669"/>
    <property type="project" value="UniProtKB-KW"/>
</dbReference>
<evidence type="ECO:0000259" key="5">
    <source>
        <dbReference type="PROSITE" id="PS51194"/>
    </source>
</evidence>
<keyword evidence="3" id="KW-0067">ATP-binding</keyword>
<accession>A0A0D2A8W7</accession>
<dbReference type="OrthoDB" id="2801544at2759"/>
<dbReference type="RefSeq" id="XP_016213072.1">
    <property type="nucleotide sequence ID" value="XM_016358933.1"/>
</dbReference>
<keyword evidence="7" id="KW-1185">Reference proteome</keyword>
<evidence type="ECO:0000313" key="7">
    <source>
        <dbReference type="Proteomes" id="UP000053259"/>
    </source>
</evidence>
<organism evidence="6 7">
    <name type="scientific">Verruconis gallopava</name>
    <dbReference type="NCBI Taxonomy" id="253628"/>
    <lineage>
        <taxon>Eukaryota</taxon>
        <taxon>Fungi</taxon>
        <taxon>Dikarya</taxon>
        <taxon>Ascomycota</taxon>
        <taxon>Pezizomycotina</taxon>
        <taxon>Dothideomycetes</taxon>
        <taxon>Pleosporomycetidae</taxon>
        <taxon>Venturiales</taxon>
        <taxon>Sympoventuriaceae</taxon>
        <taxon>Verruconis</taxon>
    </lineage>
</organism>
<dbReference type="EMBL" id="KN847545">
    <property type="protein sequence ID" value="KIW03203.1"/>
    <property type="molecule type" value="Genomic_DNA"/>
</dbReference>
<feature type="domain" description="Helicase C-terminal" evidence="5">
    <location>
        <begin position="930"/>
        <end position="1080"/>
    </location>
</feature>
<dbReference type="SUPFAM" id="SSF52540">
    <property type="entry name" value="P-loop containing nucleoside triphosphate hydrolases"/>
    <property type="match status" value="2"/>
</dbReference>
<dbReference type="VEuPathDB" id="FungiDB:PV09_05429"/>
<name>A0A0D2A8W7_9PEZI</name>
<dbReference type="GO" id="GO:0006281">
    <property type="term" value="P:DNA repair"/>
    <property type="evidence" value="ECO:0007669"/>
    <property type="project" value="TreeGrafter"/>
</dbReference>
<dbReference type="Pfam" id="PF00271">
    <property type="entry name" value="Helicase_C"/>
    <property type="match status" value="1"/>
</dbReference>
<evidence type="ECO:0000256" key="2">
    <source>
        <dbReference type="ARBA" id="ARBA00022801"/>
    </source>
</evidence>
<dbReference type="InterPro" id="IPR000330">
    <property type="entry name" value="SNF2_N"/>
</dbReference>
<keyword evidence="1" id="KW-0547">Nucleotide-binding</keyword>
<dbReference type="InterPro" id="IPR014001">
    <property type="entry name" value="Helicase_ATP-bd"/>
</dbReference>
<evidence type="ECO:0000256" key="1">
    <source>
        <dbReference type="ARBA" id="ARBA00022741"/>
    </source>
</evidence>
<evidence type="ECO:0000256" key="3">
    <source>
        <dbReference type="ARBA" id="ARBA00022840"/>
    </source>
</evidence>
<dbReference type="HOGENOM" id="CLU_003233_0_1_1"/>
<dbReference type="InterPro" id="IPR050628">
    <property type="entry name" value="SNF2_RAD54_helicase_TF"/>
</dbReference>
<dbReference type="STRING" id="253628.A0A0D2A8W7"/>